<name>S5VJ35_9GEMI</name>
<evidence type="ECO:0000256" key="1">
    <source>
        <dbReference type="ARBA" id="ARBA00008996"/>
    </source>
</evidence>
<dbReference type="Pfam" id="PF01492">
    <property type="entry name" value="Gemini_C4"/>
    <property type="match status" value="1"/>
</dbReference>
<evidence type="ECO:0000256" key="2">
    <source>
        <dbReference type="ARBA" id="ARBA00022581"/>
    </source>
</evidence>
<keyword evidence="2" id="KW-0945">Host-virus interaction</keyword>
<protein>
    <submittedName>
        <fullName evidence="4">AC4</fullName>
    </submittedName>
</protein>
<organism evidence="4">
    <name type="scientific">Mungbean yellow mosaic virus</name>
    <dbReference type="NCBI Taxonomy" id="33726"/>
    <lineage>
        <taxon>Viruses</taxon>
        <taxon>Monodnaviria</taxon>
        <taxon>Shotokuvirae</taxon>
        <taxon>Cressdnaviricota</taxon>
        <taxon>Repensiviricetes</taxon>
        <taxon>Geplafuvirales</taxon>
        <taxon>Geminiviridae</taxon>
        <taxon>Begomovirus</taxon>
        <taxon>Begomovirus vignaradiatae</taxon>
    </lineage>
</organism>
<evidence type="ECO:0000313" key="4">
    <source>
        <dbReference type="EMBL" id="AGS77266.1"/>
    </source>
</evidence>
<reference evidence="3" key="2">
    <citation type="submission" date="2013-04" db="EMBL/GenBank/DDBJ databases">
        <title>Infectivity and the phylogeny relationship of yellow mosaic viruses infecting grain legumes in TamilNadu, India.</title>
        <authorList>
            <person name="Satya V.K."/>
            <person name="Kanakala S."/>
            <person name="Velazhahan R."/>
            <person name="Alice D."/>
            <person name="Jyothsna P."/>
            <person name="Jayamani P."/>
            <person name="Rabindran R."/>
        </authorList>
    </citation>
    <scope>NUCLEOTIDE SEQUENCE</scope>
</reference>
<evidence type="ECO:0000313" key="3">
    <source>
        <dbReference type="EMBL" id="AGS77232.1"/>
    </source>
</evidence>
<sequence length="114" mass="13208">MKMENLISMFCFSSKGSSKRRTKGSSTWYPQPDQHITIRTFRQLKAHQMLSHTWTKTETSLTMEVSKSMADQLEGGTSLPTTLMPRPFNWGSKFQALNYLREKVPKIIFSNFII</sequence>
<reference evidence="4" key="1">
    <citation type="submission" date="2013-04" db="EMBL/GenBank/DDBJ databases">
        <title>Infectivity and the phylogeny relationship of yellow mosaic viruses infecting grain legumes in TamilNadu, India.</title>
        <authorList>
            <person name="Satya V.K."/>
            <person name="Kanakala S."/>
            <person name="Alice D."/>
            <person name="Jayamani P."/>
            <person name="Jyothsna P."/>
            <person name="Velazhahan R."/>
            <person name="Malathi V.G."/>
        </authorList>
    </citation>
    <scope>NUCLEOTIDE SEQUENCE</scope>
</reference>
<dbReference type="EMBL" id="KC911718">
    <property type="protein sequence ID" value="AGS77232.1"/>
    <property type="molecule type" value="Genomic_DNA"/>
</dbReference>
<proteinExistence type="inferred from homology"/>
<accession>S5VJ35</accession>
<dbReference type="InterPro" id="IPR002488">
    <property type="entry name" value="Gemini_C4"/>
</dbReference>
<dbReference type="EMBL" id="KC911723">
    <property type="protein sequence ID" value="AGS77266.1"/>
    <property type="molecule type" value="Genomic_DNA"/>
</dbReference>
<comment type="similarity">
    <text evidence="1">Belongs to the geminiviridae protein AC4/C4 family.</text>
</comment>